<proteinExistence type="predicted"/>
<protein>
    <submittedName>
        <fullName evidence="8">ZZ-type domain-containing protein</fullName>
    </submittedName>
</protein>
<dbReference type="SUPFAM" id="SSF57850">
    <property type="entry name" value="RING/U-box"/>
    <property type="match status" value="1"/>
</dbReference>
<dbReference type="GO" id="GO:0008270">
    <property type="term" value="F:zinc ion binding"/>
    <property type="evidence" value="ECO:0007669"/>
    <property type="project" value="UniProtKB-KW"/>
</dbReference>
<dbReference type="Proteomes" id="UP000887540">
    <property type="component" value="Unplaced"/>
</dbReference>
<dbReference type="AlphaFoldDB" id="A0A914CMQ9"/>
<dbReference type="PANTHER" id="PTHR15090">
    <property type="entry name" value="SEQUESTOSOME 1-RELATED"/>
    <property type="match status" value="1"/>
</dbReference>
<dbReference type="InterPro" id="IPR052260">
    <property type="entry name" value="Autophagy_Rcpt_SigReg"/>
</dbReference>
<feature type="region of interest" description="Disordered" evidence="5">
    <location>
        <begin position="67"/>
        <end position="101"/>
    </location>
</feature>
<evidence type="ECO:0000256" key="5">
    <source>
        <dbReference type="SAM" id="MobiDB-lite"/>
    </source>
</evidence>
<accession>A0A914CMQ9</accession>
<dbReference type="InterPro" id="IPR043145">
    <property type="entry name" value="Znf_ZZ_sf"/>
</dbReference>
<dbReference type="Pfam" id="PF00569">
    <property type="entry name" value="ZZ"/>
    <property type="match status" value="1"/>
</dbReference>
<keyword evidence="7" id="KW-1185">Reference proteome</keyword>
<evidence type="ECO:0000256" key="1">
    <source>
        <dbReference type="ARBA" id="ARBA00022723"/>
    </source>
</evidence>
<feature type="compositionally biased region" description="Low complexity" evidence="5">
    <location>
        <begin position="67"/>
        <end position="81"/>
    </location>
</feature>
<keyword evidence="3" id="KW-0862">Zinc</keyword>
<feature type="compositionally biased region" description="Polar residues" evidence="5">
    <location>
        <begin position="82"/>
        <end position="94"/>
    </location>
</feature>
<dbReference type="WBParaSite" id="ACRNAN_scaffold1231.g23348.t1">
    <property type="protein sequence ID" value="ACRNAN_scaffold1231.g23348.t1"/>
    <property type="gene ID" value="ACRNAN_scaffold1231.g23348"/>
</dbReference>
<dbReference type="PROSITE" id="PS50135">
    <property type="entry name" value="ZF_ZZ_2"/>
    <property type="match status" value="1"/>
</dbReference>
<dbReference type="InterPro" id="IPR000433">
    <property type="entry name" value="Znf_ZZ"/>
</dbReference>
<keyword evidence="1" id="KW-0479">Metal-binding</keyword>
<name>A0A914CMQ9_9BILA</name>
<dbReference type="SMART" id="SM00291">
    <property type="entry name" value="ZnF_ZZ"/>
    <property type="match status" value="1"/>
</dbReference>
<feature type="domain" description="ZZ-type" evidence="6">
    <location>
        <begin position="3"/>
        <end position="55"/>
    </location>
</feature>
<dbReference type="Gene3D" id="3.30.60.90">
    <property type="match status" value="1"/>
</dbReference>
<reference evidence="8" key="1">
    <citation type="submission" date="2022-11" db="UniProtKB">
        <authorList>
            <consortium name="WormBaseParasite"/>
        </authorList>
    </citation>
    <scope>IDENTIFICATION</scope>
</reference>
<evidence type="ECO:0000256" key="3">
    <source>
        <dbReference type="ARBA" id="ARBA00022833"/>
    </source>
</evidence>
<sequence length="101" mass="11737">MIHKDIMCNRCEMEEIAGNRYKCLLCDRYNMCQRCYSKEDHPHQECFLRLAYPLPQEEIQHLVETVQSVPSNKPSSSNPSQATSNPNNVRQQKTGIVDEHT</sequence>
<keyword evidence="2 4" id="KW-0863">Zinc-finger</keyword>
<evidence type="ECO:0000313" key="8">
    <source>
        <dbReference type="WBParaSite" id="ACRNAN_scaffold1231.g23348.t1"/>
    </source>
</evidence>
<evidence type="ECO:0000313" key="7">
    <source>
        <dbReference type="Proteomes" id="UP000887540"/>
    </source>
</evidence>
<organism evidence="7 8">
    <name type="scientific">Acrobeloides nanus</name>
    <dbReference type="NCBI Taxonomy" id="290746"/>
    <lineage>
        <taxon>Eukaryota</taxon>
        <taxon>Metazoa</taxon>
        <taxon>Ecdysozoa</taxon>
        <taxon>Nematoda</taxon>
        <taxon>Chromadorea</taxon>
        <taxon>Rhabditida</taxon>
        <taxon>Tylenchina</taxon>
        <taxon>Cephalobomorpha</taxon>
        <taxon>Cephaloboidea</taxon>
        <taxon>Cephalobidae</taxon>
        <taxon>Acrobeloides</taxon>
    </lineage>
</organism>
<evidence type="ECO:0000256" key="2">
    <source>
        <dbReference type="ARBA" id="ARBA00022771"/>
    </source>
</evidence>
<evidence type="ECO:0000256" key="4">
    <source>
        <dbReference type="PROSITE-ProRule" id="PRU00228"/>
    </source>
</evidence>
<evidence type="ECO:0000259" key="6">
    <source>
        <dbReference type="PROSITE" id="PS50135"/>
    </source>
</evidence>